<feature type="domain" description="SRCR" evidence="8">
    <location>
        <begin position="1"/>
        <end position="43"/>
    </location>
</feature>
<dbReference type="PROSITE" id="PS50287">
    <property type="entry name" value="SRCR_2"/>
    <property type="match status" value="4"/>
</dbReference>
<dbReference type="EnsemblMetazoa" id="Aqu2.1.06385_001">
    <property type="protein sequence ID" value="Aqu2.1.06385_001"/>
    <property type="gene ID" value="Aqu2.1.06385"/>
</dbReference>
<comment type="caution">
    <text evidence="6">Lacks conserved residue(s) required for the propagation of feature annotation.</text>
</comment>
<evidence type="ECO:0000256" key="6">
    <source>
        <dbReference type="PROSITE-ProRule" id="PRU00196"/>
    </source>
</evidence>
<evidence type="ECO:0000256" key="5">
    <source>
        <dbReference type="ARBA" id="ARBA00023180"/>
    </source>
</evidence>
<name>A0A1X7SWD2_AMPQE</name>
<dbReference type="AlphaFoldDB" id="A0A1X7SWD2"/>
<keyword evidence="7" id="KW-0472">Membrane</keyword>
<keyword evidence="3 6" id="KW-1015">Disulfide bond</keyword>
<feature type="domain" description="SRCR" evidence="8">
    <location>
        <begin position="57"/>
        <end position="158"/>
    </location>
</feature>
<dbReference type="InterPro" id="IPR014756">
    <property type="entry name" value="Ig_E-set"/>
</dbReference>
<dbReference type="InterPro" id="IPR001190">
    <property type="entry name" value="SRCR"/>
</dbReference>
<dbReference type="Pfam" id="PF00530">
    <property type="entry name" value="SRCR"/>
    <property type="match status" value="3"/>
</dbReference>
<evidence type="ECO:0000259" key="8">
    <source>
        <dbReference type="PROSITE" id="PS50287"/>
    </source>
</evidence>
<keyword evidence="7" id="KW-0812">Transmembrane</keyword>
<dbReference type="InterPro" id="IPR013783">
    <property type="entry name" value="Ig-like_fold"/>
</dbReference>
<feature type="domain" description="SRCR" evidence="8">
    <location>
        <begin position="281"/>
        <end position="382"/>
    </location>
</feature>
<evidence type="ECO:0000256" key="7">
    <source>
        <dbReference type="SAM" id="Phobius"/>
    </source>
</evidence>
<feature type="disulfide bond" evidence="6">
    <location>
        <begin position="8"/>
        <end position="18"/>
    </location>
</feature>
<keyword evidence="7" id="KW-1133">Transmembrane helix</keyword>
<sequence>MSAHDVNCTGNEDTIFQCPLHLSPKGTSYTQCSSQWPAGIICQTADTLYANCSHGEVRLVDGPSPLEGRVEVCIHNTWGTVCDSGWDTMDANVICHQLGHQKYGAKPVYWSAYGKGSYPLSLAGLACNGEESNLLNCSRNYYSLLLSCNREAAGAKCERLCDELSVRIIGTPYANMGRVDLCRNRIWHRVCSFPHEAGSVVCRQLGYSPHGVVVIKERFSAPLIPSYRANIYCPSSKNISSMEECEFAEAGDVQACIGDTDYGVICQGADTVYSNCSHGEVRLTGGRTLTQGRIEICIDGVWGTVCDRGWDTIDANIVCAQLGLYPSGARPRYGAFYGQGSGPIFLSGLKCTGTESNLLNCSRDVLDAEYCRHYEDAGVACQGSYPVIPSRRFGSIFGGELLFVSGPIFELNDITKCQFGTLATDGVYLTETQCLCVVPPAHDIGLTDLRITIKRSEATLSGITQYRYMADLELDSWVGLDDVGVESDYGKEFQVGLHYFFFSCLGSYLGSSFVLSIWN</sequence>
<feature type="domain" description="SRCR" evidence="8">
    <location>
        <begin position="166"/>
        <end position="267"/>
    </location>
</feature>
<dbReference type="Pfam" id="PF01833">
    <property type="entry name" value="TIG"/>
    <property type="match status" value="1"/>
</dbReference>
<feature type="transmembrane region" description="Helical" evidence="7">
    <location>
        <begin position="497"/>
        <end position="518"/>
    </location>
</feature>
<evidence type="ECO:0000256" key="4">
    <source>
        <dbReference type="ARBA" id="ARBA00023170"/>
    </source>
</evidence>
<dbReference type="SUPFAM" id="SSF81296">
    <property type="entry name" value="E set domains"/>
    <property type="match status" value="1"/>
</dbReference>
<dbReference type="FunFam" id="3.10.250.10:FF:000007">
    <property type="entry name" value="Soluble scavenger receptor cysteine-rich domain-containing protein SSC5D"/>
    <property type="match status" value="2"/>
</dbReference>
<keyword evidence="5" id="KW-0325">Glycoprotein</keyword>
<organism evidence="9">
    <name type="scientific">Amphimedon queenslandica</name>
    <name type="common">Sponge</name>
    <dbReference type="NCBI Taxonomy" id="400682"/>
    <lineage>
        <taxon>Eukaryota</taxon>
        <taxon>Metazoa</taxon>
        <taxon>Porifera</taxon>
        <taxon>Demospongiae</taxon>
        <taxon>Heteroscleromorpha</taxon>
        <taxon>Haplosclerida</taxon>
        <taxon>Niphatidae</taxon>
        <taxon>Amphimedon</taxon>
    </lineage>
</organism>
<evidence type="ECO:0000256" key="3">
    <source>
        <dbReference type="ARBA" id="ARBA00023157"/>
    </source>
</evidence>
<keyword evidence="1" id="KW-0732">Signal</keyword>
<keyword evidence="4" id="KW-0675">Receptor</keyword>
<feature type="disulfide bond" evidence="6">
    <location>
        <begin position="351"/>
        <end position="361"/>
    </location>
</feature>
<dbReference type="GO" id="GO:0016020">
    <property type="term" value="C:membrane"/>
    <property type="evidence" value="ECO:0007669"/>
    <property type="project" value="InterPro"/>
</dbReference>
<dbReference type="InterPro" id="IPR036772">
    <property type="entry name" value="SRCR-like_dom_sf"/>
</dbReference>
<dbReference type="InterPro" id="IPR002909">
    <property type="entry name" value="IPT_dom"/>
</dbReference>
<dbReference type="PRINTS" id="PR00258">
    <property type="entry name" value="SPERACTRCPTR"/>
</dbReference>
<feature type="disulfide bond" evidence="6">
    <location>
        <begin position="127"/>
        <end position="137"/>
    </location>
</feature>
<dbReference type="STRING" id="400682.A0A1X7SWD2"/>
<dbReference type="OrthoDB" id="536948at2759"/>
<dbReference type="InParanoid" id="A0A1X7SWD2"/>
<dbReference type="Gene3D" id="2.60.40.10">
    <property type="entry name" value="Immunoglobulins"/>
    <property type="match status" value="1"/>
</dbReference>
<dbReference type="SUPFAM" id="SSF56487">
    <property type="entry name" value="SRCR-like"/>
    <property type="match status" value="4"/>
</dbReference>
<dbReference type="Gene3D" id="3.10.250.10">
    <property type="entry name" value="SRCR-like domain"/>
    <property type="match status" value="3"/>
</dbReference>
<reference evidence="9" key="1">
    <citation type="submission" date="2017-05" db="UniProtKB">
        <authorList>
            <consortium name="EnsemblMetazoa"/>
        </authorList>
    </citation>
    <scope>IDENTIFICATION</scope>
</reference>
<evidence type="ECO:0000313" key="9">
    <source>
        <dbReference type="EnsemblMetazoa" id="Aqu2.1.06385_001"/>
    </source>
</evidence>
<protein>
    <recommendedName>
        <fullName evidence="8">SRCR domain-containing protein</fullName>
    </recommendedName>
</protein>
<dbReference type="PANTHER" id="PTHR48071">
    <property type="entry name" value="SRCR DOMAIN-CONTAINING PROTEIN"/>
    <property type="match status" value="1"/>
</dbReference>
<accession>A0A1X7SWD2</accession>
<keyword evidence="2" id="KW-0677">Repeat</keyword>
<dbReference type="PROSITE" id="PS00420">
    <property type="entry name" value="SRCR_1"/>
    <property type="match status" value="2"/>
</dbReference>
<dbReference type="PANTHER" id="PTHR48071:SF18">
    <property type="entry name" value="DELETED IN MALIGNANT BRAIN TUMORS 1 PROTEIN-RELATED"/>
    <property type="match status" value="1"/>
</dbReference>
<evidence type="ECO:0000256" key="2">
    <source>
        <dbReference type="ARBA" id="ARBA00022737"/>
    </source>
</evidence>
<proteinExistence type="predicted"/>
<evidence type="ECO:0000256" key="1">
    <source>
        <dbReference type="ARBA" id="ARBA00022729"/>
    </source>
</evidence>
<dbReference type="SMART" id="SM00202">
    <property type="entry name" value="SR"/>
    <property type="match status" value="3"/>
</dbReference>